<evidence type="ECO:0000256" key="1">
    <source>
        <dbReference type="PROSITE-ProRule" id="PRU00339"/>
    </source>
</evidence>
<dbReference type="PANTHER" id="PTHR11102">
    <property type="entry name" value="SEL-1-LIKE PROTEIN"/>
    <property type="match status" value="1"/>
</dbReference>
<dbReference type="InterPro" id="IPR006597">
    <property type="entry name" value="Sel1-like"/>
</dbReference>
<comment type="caution">
    <text evidence="4">The sequence shown here is derived from an EMBL/GenBank/DDBJ whole genome shotgun (WGS) entry which is preliminary data.</text>
</comment>
<evidence type="ECO:0000313" key="4">
    <source>
        <dbReference type="EMBL" id="MBN9413200.1"/>
    </source>
</evidence>
<dbReference type="Proteomes" id="UP000664414">
    <property type="component" value="Unassembled WGS sequence"/>
</dbReference>
<reference evidence="4" key="1">
    <citation type="submission" date="2021-02" db="EMBL/GenBank/DDBJ databases">
        <title>Thiocyanate and organic carbon inputs drive convergent selection for specific autotrophic Afipia and Thiobacillus strains within complex microbiomes.</title>
        <authorList>
            <person name="Huddy R.J."/>
            <person name="Sachdeva R."/>
            <person name="Kadzinga F."/>
            <person name="Kantor R.S."/>
            <person name="Harrison S.T.L."/>
            <person name="Banfield J.F."/>
        </authorList>
    </citation>
    <scope>NUCLEOTIDE SEQUENCE</scope>
    <source>
        <strain evidence="4">SCN18_10_11_15_R4_P_38_20</strain>
    </source>
</reference>
<feature type="signal peptide" evidence="3">
    <location>
        <begin position="1"/>
        <end position="20"/>
    </location>
</feature>
<dbReference type="AlphaFoldDB" id="A0A8J7TTS5"/>
<organism evidence="4 5">
    <name type="scientific">Candidatus Paracaedimonas acanthamoebae</name>
    <dbReference type="NCBI Taxonomy" id="244581"/>
    <lineage>
        <taxon>Bacteria</taxon>
        <taxon>Pseudomonadati</taxon>
        <taxon>Pseudomonadota</taxon>
        <taxon>Alphaproteobacteria</taxon>
        <taxon>Holosporales</taxon>
        <taxon>Caedimonadaceae</taxon>
        <taxon>Candidatus Paracaedimonas</taxon>
    </lineage>
</organism>
<name>A0A8J7TTS5_9PROT</name>
<evidence type="ECO:0000256" key="3">
    <source>
        <dbReference type="SAM" id="SignalP"/>
    </source>
</evidence>
<dbReference type="SMART" id="SM00671">
    <property type="entry name" value="SEL1"/>
    <property type="match status" value="3"/>
</dbReference>
<feature type="coiled-coil region" evidence="2">
    <location>
        <begin position="723"/>
        <end position="754"/>
    </location>
</feature>
<keyword evidence="3" id="KW-0732">Signal</keyword>
<dbReference type="PANTHER" id="PTHR11102:SF160">
    <property type="entry name" value="ERAD-ASSOCIATED E3 UBIQUITIN-PROTEIN LIGASE COMPONENT HRD3"/>
    <property type="match status" value="1"/>
</dbReference>
<dbReference type="InterPro" id="IPR050767">
    <property type="entry name" value="Sel1_AlgK"/>
</dbReference>
<evidence type="ECO:0000256" key="2">
    <source>
        <dbReference type="SAM" id="Coils"/>
    </source>
</evidence>
<dbReference type="Gene3D" id="1.25.40.10">
    <property type="entry name" value="Tetratricopeptide repeat domain"/>
    <property type="match status" value="1"/>
</dbReference>
<dbReference type="SUPFAM" id="SSF81901">
    <property type="entry name" value="HCP-like"/>
    <property type="match status" value="2"/>
</dbReference>
<dbReference type="Pfam" id="PF08238">
    <property type="entry name" value="Sel1"/>
    <property type="match status" value="4"/>
</dbReference>
<keyword evidence="1" id="KW-0802">TPR repeat</keyword>
<evidence type="ECO:0000313" key="5">
    <source>
        <dbReference type="Proteomes" id="UP000664414"/>
    </source>
</evidence>
<dbReference type="InterPro" id="IPR019734">
    <property type="entry name" value="TPR_rpt"/>
</dbReference>
<proteinExistence type="predicted"/>
<feature type="repeat" description="TPR" evidence="1">
    <location>
        <begin position="627"/>
        <end position="660"/>
    </location>
</feature>
<protein>
    <submittedName>
        <fullName evidence="4">Sel1 repeat family protein</fullName>
    </submittedName>
</protein>
<gene>
    <name evidence="4" type="ORF">J0H12_04675</name>
</gene>
<sequence length="869" mass="99596">MKIFFAILLATTFLSSNSFCSDILEIGEIHQGKIDLSSLPKMAQKVIKGLEKDNISEIPREGLSQFFTEKYHFFDEELDVSLTKKAILSGKIGECSVEHEFLMAILQGYQANDRAQEALYQYLAYKVGPIDLRDPERAQNLLETALKEKRFWAIKKYEQTPELLETLKDRFELIIILANNGNESAIPKVQEKYKITLPHLKNVRSVESIDKTINELMNQCEKISCGVFFRKMALHFQHKSEQEKPKSKNKKLYKKAARKFFLNAAKLEDTLAIVEYLPFKKNASVEEVEKYVVTVSKMMNSYKGSSFLSQILDQVVARVTAIYESFGDKLRSKKGAYDFLIKAGDFKNMRALSYIGNIASSKKLPEWISKQELLDSFRKGADLGNPTSLYNVGYTLLQVKDGAPDYTAAKEALEINLKLIKELSSEEKYKDLVGRAHFNLGTFYEDGLDGSQPDFQKALEHYYKAMEGSPEAKYRVAMLYQDGYGEIEDREKVIYKFFEEASEAKYPPASAALGEYILEKFQSQSRVFIDRAYHYFQEAYSYFKDNGDIKSLEIVKLNMAICLWYGGEEEKQDQKRAFDLFVEIKNAGNLNALVNVAVALGFGFPGQERDLKTAEAYLLEAIDRGVDDAYLTLGSIYLEHNDIPRAINFFNQAKQRGIKRAKDFLEECLRIKETTEEVDLERIHSELIKDVQKPLNTKHLNTKHSDKSDSESQIMEGHKVHLSDETEADIEEAMNKYNKEMEDYRRQKKVLNKATIIRGMKTELNDLSRLSPEELQGENYSIFKDLKANQAVKPTELIKLCSDKIFRNSIVISFTKKGYTFFFSKGISVGTHRKHNKSYKGVDSSFAKKFYQALNQAYFEDVTDSSIQG</sequence>
<accession>A0A8J7TTS5</accession>
<dbReference type="InterPro" id="IPR011990">
    <property type="entry name" value="TPR-like_helical_dom_sf"/>
</dbReference>
<dbReference type="PROSITE" id="PS50005">
    <property type="entry name" value="TPR"/>
    <property type="match status" value="1"/>
</dbReference>
<feature type="chain" id="PRO_5035212672" evidence="3">
    <location>
        <begin position="21"/>
        <end position="869"/>
    </location>
</feature>
<keyword evidence="2" id="KW-0175">Coiled coil</keyword>
<dbReference type="EMBL" id="JAFKGL010000018">
    <property type="protein sequence ID" value="MBN9413200.1"/>
    <property type="molecule type" value="Genomic_DNA"/>
</dbReference>